<comment type="caution">
    <text evidence="3">The sequence shown here is derived from an EMBL/GenBank/DDBJ whole genome shotgun (WGS) entry which is preliminary data.</text>
</comment>
<feature type="compositionally biased region" description="Low complexity" evidence="1">
    <location>
        <begin position="276"/>
        <end position="296"/>
    </location>
</feature>
<feature type="compositionally biased region" description="Basic and acidic residues" evidence="1">
    <location>
        <begin position="93"/>
        <end position="113"/>
    </location>
</feature>
<sequence>MLSRALSLATVALLIGCLSAVSAQAQNLEAGKSPSQIFASTCTACHKSPRGLLKSVPAGSLPGFLRQHYTTSSDMAGVLASYLISNGANDPRYQAKDQPKGTKEGAKGRDGRQEANQSPDQPSERPARRRHQDAAPQEGAKPDADGLNPEGRPGRHGKRMARPSEAPEGAKPDDGQTPQAAGEGKPSRQKHGRRGKPVEEPKSEETPKGAATSDEPKTEPKTESKTEPKAATKREDRGEAEKPAKPAAEPDTAKVDAPKSNGGEPAAVRSDPVPQVTPAPAAAAPAASEPAAAATPAPAPAAPPVTATAPPPPPPTTPGSGPPEAPTSK</sequence>
<name>A0A8I1YKQ1_BRAEL</name>
<feature type="compositionally biased region" description="Pro residues" evidence="1">
    <location>
        <begin position="297"/>
        <end position="329"/>
    </location>
</feature>
<dbReference type="PROSITE" id="PS51257">
    <property type="entry name" value="PROKAR_LIPOPROTEIN"/>
    <property type="match status" value="1"/>
</dbReference>
<dbReference type="AlphaFoldDB" id="A0A8I1YKQ1"/>
<feature type="region of interest" description="Disordered" evidence="1">
    <location>
        <begin position="89"/>
        <end position="329"/>
    </location>
</feature>
<evidence type="ECO:0000256" key="2">
    <source>
        <dbReference type="SAM" id="SignalP"/>
    </source>
</evidence>
<feature type="compositionally biased region" description="Basic and acidic residues" evidence="1">
    <location>
        <begin position="196"/>
        <end position="207"/>
    </location>
</feature>
<gene>
    <name evidence="3" type="ORF">JOH49_007836</name>
</gene>
<accession>A0A8I1YKQ1</accession>
<feature type="chain" id="PRO_5034301547" description="Cytochrome c domain-containing protein" evidence="2">
    <location>
        <begin position="26"/>
        <end position="329"/>
    </location>
</feature>
<keyword evidence="2" id="KW-0732">Signal</keyword>
<reference evidence="3" key="1">
    <citation type="submission" date="2021-02" db="EMBL/GenBank/DDBJ databases">
        <title>Genomic Encyclopedia of Type Strains, Phase IV (KMG-V): Genome sequencing to study the core and pangenomes of soil and plant-associated prokaryotes.</title>
        <authorList>
            <person name="Whitman W."/>
        </authorList>
    </citation>
    <scope>NUCLEOTIDE SEQUENCE</scope>
    <source>
        <strain evidence="3">USDA 406</strain>
    </source>
</reference>
<evidence type="ECO:0000256" key="1">
    <source>
        <dbReference type="SAM" id="MobiDB-lite"/>
    </source>
</evidence>
<evidence type="ECO:0008006" key="5">
    <source>
        <dbReference type="Google" id="ProtNLM"/>
    </source>
</evidence>
<feature type="compositionally biased region" description="Basic and acidic residues" evidence="1">
    <location>
        <begin position="214"/>
        <end position="244"/>
    </location>
</feature>
<organism evidence="3 4">
    <name type="scientific">Bradyrhizobium elkanii</name>
    <dbReference type="NCBI Taxonomy" id="29448"/>
    <lineage>
        <taxon>Bacteria</taxon>
        <taxon>Pseudomonadati</taxon>
        <taxon>Pseudomonadota</taxon>
        <taxon>Alphaproteobacteria</taxon>
        <taxon>Hyphomicrobiales</taxon>
        <taxon>Nitrobacteraceae</taxon>
        <taxon>Bradyrhizobium</taxon>
    </lineage>
</organism>
<proteinExistence type="predicted"/>
<evidence type="ECO:0000313" key="3">
    <source>
        <dbReference type="EMBL" id="MBP1298083.1"/>
    </source>
</evidence>
<dbReference type="Proteomes" id="UP000673383">
    <property type="component" value="Unassembled WGS sequence"/>
</dbReference>
<protein>
    <recommendedName>
        <fullName evidence="5">Cytochrome c domain-containing protein</fullName>
    </recommendedName>
</protein>
<evidence type="ECO:0000313" key="4">
    <source>
        <dbReference type="Proteomes" id="UP000673383"/>
    </source>
</evidence>
<dbReference type="RefSeq" id="WP_209945525.1">
    <property type="nucleotide sequence ID" value="NZ_CP126032.1"/>
</dbReference>
<feature type="signal peptide" evidence="2">
    <location>
        <begin position="1"/>
        <end position="25"/>
    </location>
</feature>
<dbReference type="EMBL" id="JAFICZ010000001">
    <property type="protein sequence ID" value="MBP1298083.1"/>
    <property type="molecule type" value="Genomic_DNA"/>
</dbReference>